<dbReference type="Gramene" id="ONIVA09G03210.1">
    <property type="protein sequence ID" value="ONIVA09G03210.1"/>
    <property type="gene ID" value="ONIVA09G03210"/>
</dbReference>
<evidence type="ECO:0000313" key="1">
    <source>
        <dbReference type="EnsemblPlants" id="ONIVA09G03210.1"/>
    </source>
</evidence>
<evidence type="ECO:0000313" key="2">
    <source>
        <dbReference type="Proteomes" id="UP000006591"/>
    </source>
</evidence>
<reference evidence="1" key="2">
    <citation type="submission" date="2018-04" db="EMBL/GenBank/DDBJ databases">
        <title>OnivRS2 (Oryza nivara Reference Sequence Version 2).</title>
        <authorList>
            <person name="Zhang J."/>
            <person name="Kudrna D."/>
            <person name="Lee S."/>
            <person name="Talag J."/>
            <person name="Rajasekar S."/>
            <person name="Welchert J."/>
            <person name="Hsing Y.-I."/>
            <person name="Wing R.A."/>
        </authorList>
    </citation>
    <scope>NUCLEOTIDE SEQUENCE [LARGE SCALE GENOMIC DNA]</scope>
    <source>
        <strain evidence="1">SL10</strain>
    </source>
</reference>
<keyword evidence="2" id="KW-1185">Reference proteome</keyword>
<accession>A0A0E0IH60</accession>
<organism evidence="1">
    <name type="scientific">Oryza nivara</name>
    <name type="common">Indian wild rice</name>
    <name type="synonym">Oryza sativa f. spontanea</name>
    <dbReference type="NCBI Taxonomy" id="4536"/>
    <lineage>
        <taxon>Eukaryota</taxon>
        <taxon>Viridiplantae</taxon>
        <taxon>Streptophyta</taxon>
        <taxon>Embryophyta</taxon>
        <taxon>Tracheophyta</taxon>
        <taxon>Spermatophyta</taxon>
        <taxon>Magnoliopsida</taxon>
        <taxon>Liliopsida</taxon>
        <taxon>Poales</taxon>
        <taxon>Poaceae</taxon>
        <taxon>BOP clade</taxon>
        <taxon>Oryzoideae</taxon>
        <taxon>Oryzeae</taxon>
        <taxon>Oryzinae</taxon>
        <taxon>Oryza</taxon>
    </lineage>
</organism>
<dbReference type="HOGENOM" id="CLU_192496_0_0_1"/>
<dbReference type="Proteomes" id="UP000006591">
    <property type="component" value="Chromosome 9"/>
</dbReference>
<proteinExistence type="predicted"/>
<dbReference type="EnsemblPlants" id="ONIVA09G03210.1">
    <property type="protein sequence ID" value="ONIVA09G03210.1"/>
    <property type="gene ID" value="ONIVA09G03210"/>
</dbReference>
<sequence>MRWTTITPNTYTRHFGGLAVFERVSGESPAWFSMTGDIDACGCRFLLGGIALLSLSLGENPVRFRASVDIGIVVASLLGDLALKILLFPRAN</sequence>
<name>A0A0E0IH60_ORYNI</name>
<protein>
    <submittedName>
        <fullName evidence="1">Uncharacterized protein</fullName>
    </submittedName>
</protein>
<dbReference type="AlphaFoldDB" id="A0A0E0IH60"/>
<reference evidence="1" key="1">
    <citation type="submission" date="2015-04" db="UniProtKB">
        <authorList>
            <consortium name="EnsemblPlants"/>
        </authorList>
    </citation>
    <scope>IDENTIFICATION</scope>
    <source>
        <strain evidence="1">SL10</strain>
    </source>
</reference>